<dbReference type="PANTHER" id="PTHR44520">
    <property type="entry name" value="RESPONSE REGULATOR RCP1-RELATED"/>
    <property type="match status" value="1"/>
</dbReference>
<gene>
    <name evidence="3" type="ORF">DYBT9623_00206</name>
</gene>
<dbReference type="Pfam" id="PF00072">
    <property type="entry name" value="Response_reg"/>
    <property type="match status" value="1"/>
</dbReference>
<dbReference type="PROSITE" id="PS50110">
    <property type="entry name" value="RESPONSE_REGULATORY"/>
    <property type="match status" value="1"/>
</dbReference>
<dbReference type="InterPro" id="IPR052893">
    <property type="entry name" value="TCS_response_regulator"/>
</dbReference>
<feature type="domain" description="Response regulatory" evidence="2">
    <location>
        <begin position="6"/>
        <end position="131"/>
    </location>
</feature>
<evidence type="ECO:0000313" key="3">
    <source>
        <dbReference type="EMBL" id="CAG5067485.1"/>
    </source>
</evidence>
<dbReference type="Gene3D" id="3.40.50.2300">
    <property type="match status" value="1"/>
</dbReference>
<dbReference type="EMBL" id="CAJRAU010000001">
    <property type="protein sequence ID" value="CAG5067485.1"/>
    <property type="molecule type" value="Genomic_DNA"/>
</dbReference>
<comment type="caution">
    <text evidence="3">The sequence shown here is derived from an EMBL/GenBank/DDBJ whole genome shotgun (WGS) entry which is preliminary data.</text>
</comment>
<keyword evidence="4" id="KW-1185">Reference proteome</keyword>
<dbReference type="InterPro" id="IPR011006">
    <property type="entry name" value="CheY-like_superfamily"/>
</dbReference>
<dbReference type="Proteomes" id="UP000679725">
    <property type="component" value="Unassembled WGS sequence"/>
</dbReference>
<accession>A0ABM8UJ69</accession>
<evidence type="ECO:0000313" key="4">
    <source>
        <dbReference type="Proteomes" id="UP000679725"/>
    </source>
</evidence>
<sequence>MSTPSIFVVVDDDSISNLVCKYTIDKFAPKSETQLFINPEKALAWLKEESTLSTTDKEIILFLDINMPVMSGWEFLNEFETLPESLKSQINIFILSSSIDPDDRDQAENHPLVRGYYSKPLSRETLDQIQG</sequence>
<organism evidence="3 4">
    <name type="scientific">Dyadobacter linearis</name>
    <dbReference type="NCBI Taxonomy" id="2823330"/>
    <lineage>
        <taxon>Bacteria</taxon>
        <taxon>Pseudomonadati</taxon>
        <taxon>Bacteroidota</taxon>
        <taxon>Cytophagia</taxon>
        <taxon>Cytophagales</taxon>
        <taxon>Spirosomataceae</taxon>
        <taxon>Dyadobacter</taxon>
    </lineage>
</organism>
<evidence type="ECO:0000259" key="2">
    <source>
        <dbReference type="PROSITE" id="PS50110"/>
    </source>
</evidence>
<feature type="modified residue" description="4-aspartylphosphate" evidence="1">
    <location>
        <position position="64"/>
    </location>
</feature>
<keyword evidence="1" id="KW-0597">Phosphoprotein</keyword>
<dbReference type="RefSeq" id="WP_215231655.1">
    <property type="nucleotide sequence ID" value="NZ_CAJRAU010000001.1"/>
</dbReference>
<protein>
    <recommendedName>
        <fullName evidence="2">Response regulatory domain-containing protein</fullName>
    </recommendedName>
</protein>
<dbReference type="InterPro" id="IPR001789">
    <property type="entry name" value="Sig_transdc_resp-reg_receiver"/>
</dbReference>
<reference evidence="3 4" key="1">
    <citation type="submission" date="2021-04" db="EMBL/GenBank/DDBJ databases">
        <authorList>
            <person name="Rodrigo-Torres L."/>
            <person name="Arahal R. D."/>
            <person name="Lucena T."/>
        </authorList>
    </citation>
    <scope>NUCLEOTIDE SEQUENCE [LARGE SCALE GENOMIC DNA]</scope>
    <source>
        <strain evidence="3 4">CECT 9623</strain>
    </source>
</reference>
<dbReference type="PANTHER" id="PTHR44520:SF2">
    <property type="entry name" value="RESPONSE REGULATOR RCP1"/>
    <property type="match status" value="1"/>
</dbReference>
<name>A0ABM8UJ69_9BACT</name>
<dbReference type="SUPFAM" id="SSF52172">
    <property type="entry name" value="CheY-like"/>
    <property type="match status" value="1"/>
</dbReference>
<evidence type="ECO:0000256" key="1">
    <source>
        <dbReference type="PROSITE-ProRule" id="PRU00169"/>
    </source>
</evidence>
<proteinExistence type="predicted"/>